<keyword evidence="1" id="KW-1133">Transmembrane helix</keyword>
<dbReference type="AlphaFoldDB" id="A0A1I5U4Q3"/>
<keyword evidence="3" id="KW-1185">Reference proteome</keyword>
<gene>
    <name evidence="2" type="ORF">SAMN05216190_12350</name>
</gene>
<dbReference type="EMBL" id="FOWX01000023">
    <property type="protein sequence ID" value="SFP89907.1"/>
    <property type="molecule type" value="Genomic_DNA"/>
</dbReference>
<keyword evidence="1" id="KW-0812">Transmembrane</keyword>
<evidence type="ECO:0000313" key="2">
    <source>
        <dbReference type="EMBL" id="SFP89907.1"/>
    </source>
</evidence>
<organism evidence="2 3">
    <name type="scientific">Pseudomonas borbori</name>
    <dbReference type="NCBI Taxonomy" id="289003"/>
    <lineage>
        <taxon>Bacteria</taxon>
        <taxon>Pseudomonadati</taxon>
        <taxon>Pseudomonadota</taxon>
        <taxon>Gammaproteobacteria</taxon>
        <taxon>Pseudomonadales</taxon>
        <taxon>Pseudomonadaceae</taxon>
        <taxon>Pseudomonas</taxon>
    </lineage>
</organism>
<dbReference type="STRING" id="289003.SAMN05216190_12350"/>
<feature type="transmembrane region" description="Helical" evidence="1">
    <location>
        <begin position="12"/>
        <end position="31"/>
    </location>
</feature>
<evidence type="ECO:0000313" key="3">
    <source>
        <dbReference type="Proteomes" id="UP000198784"/>
    </source>
</evidence>
<keyword evidence="1" id="KW-0472">Membrane</keyword>
<name>A0A1I5U4Q3_9PSED</name>
<sequence length="33" mass="3097">MAAARAFAGDGGVIPLASIGVLMAIALAQGGEP</sequence>
<protein>
    <submittedName>
        <fullName evidence="2">Uncharacterized protein</fullName>
    </submittedName>
</protein>
<evidence type="ECO:0000256" key="1">
    <source>
        <dbReference type="SAM" id="Phobius"/>
    </source>
</evidence>
<accession>A0A1I5U4Q3</accession>
<dbReference type="Proteomes" id="UP000198784">
    <property type="component" value="Unassembled WGS sequence"/>
</dbReference>
<proteinExistence type="predicted"/>
<reference evidence="3" key="1">
    <citation type="submission" date="2016-10" db="EMBL/GenBank/DDBJ databases">
        <authorList>
            <person name="Varghese N."/>
            <person name="Submissions S."/>
        </authorList>
    </citation>
    <scope>NUCLEOTIDE SEQUENCE [LARGE SCALE GENOMIC DNA]</scope>
    <source>
        <strain evidence="3">DSM 17834</strain>
    </source>
</reference>